<evidence type="ECO:0000256" key="2">
    <source>
        <dbReference type="ARBA" id="ARBA00008685"/>
    </source>
</evidence>
<feature type="binding site" evidence="16">
    <location>
        <position position="471"/>
    </location>
    <ligand>
        <name>L-glutamate</name>
        <dbReference type="ChEBI" id="CHEBI:29985"/>
    </ligand>
</feature>
<dbReference type="InterPro" id="IPR015683">
    <property type="entry name" value="Ionotropic_Glu_rcpt"/>
</dbReference>
<dbReference type="Gene3D" id="1.10.287.70">
    <property type="match status" value="1"/>
</dbReference>
<dbReference type="Gene3D" id="3.40.50.2300">
    <property type="match status" value="2"/>
</dbReference>
<evidence type="ECO:0000256" key="4">
    <source>
        <dbReference type="ARBA" id="ARBA00022475"/>
    </source>
</evidence>
<feature type="site" description="Interaction with the cone snail toxin Con-ikot-ikot" evidence="17">
    <location>
        <position position="477"/>
    </location>
</feature>
<dbReference type="Gene3D" id="3.40.190.10">
    <property type="entry name" value="Periplasmic binding protein-like II"/>
    <property type="match status" value="1"/>
</dbReference>
<dbReference type="SUPFAM" id="SSF53850">
    <property type="entry name" value="Periplasmic binding protein-like II"/>
    <property type="match status" value="1"/>
</dbReference>
<keyword evidence="12" id="KW-0628">Postsynaptic cell membrane</keyword>
<evidence type="ECO:0000259" key="20">
    <source>
        <dbReference type="SMART" id="SM00079"/>
    </source>
</evidence>
<dbReference type="FunFam" id="3.40.190.10:FF:000178">
    <property type="entry name" value="Glutamate receptor subunit"/>
    <property type="match status" value="1"/>
</dbReference>
<evidence type="ECO:0000256" key="14">
    <source>
        <dbReference type="ARBA" id="ARBA00023303"/>
    </source>
</evidence>
<sequence length="678" mass="77315">MLKSGATNFVIDCNIDVLEEVLRQIQQVSLMSEKYQFIITNLDLHTLDLIQYQYSEANITGMRFINPDSGQLQKLPKDYVQTEIDPLGLVGTWRIRLETFLMRDAVLMLTEALRELPKNFPQPKVDCNTNDPWILGSTVVNHIHNMRYFGASGVVRFDMKGHRSNFTLDIIELMEGGIVQVGAWDIFTGLNIQRVENEIVQVDNRSLTHKSFKVLITILPPFAVYKTSDTTLTGNDRFEGYSIDLIDELSKMEGFNYTFILQADNQNGKLDNDTKQWNGMMGAIIDGSADLAIADLTITSERQKYVDFAAPYMTLGISILYHKPTKAPPGFFSFADPFALEVWELLAVAFFGVSIIFYILGRICSEEWDNPYPCIEEPEYLVNQLSLRNCFWFTVASLMQQGSEIGPVAISTRMVAAVWWFFTLIMVSSYTANLAAFLTKETPQPHFTNVYELVANQHKHQISWGAKYGGSTVDFFKKKKHIKEFEIIAQYMDEHIHEVLVNNSIDGVIKAEEENYAFFMEITSIEYEIQRRCNLTAVGDLLDEKSYGIAMKKNSSYRNIFSRAILQLQQTGKLADLKRRWWEERRGGGLCSDDEDSGEATALGWKNVSGVFWVTIGGTLLACVSVFIELYLHVLKESIKNKTPWKYTLIEELKFYFNFSGMVKPVIKPSNADSNEPE</sequence>
<keyword evidence="6 19" id="KW-1133">Transmembrane helix</keyword>
<accession>A0A2U9NKR3</accession>
<evidence type="ECO:0000259" key="21">
    <source>
        <dbReference type="SMART" id="SM00918"/>
    </source>
</evidence>
<evidence type="ECO:0000256" key="17">
    <source>
        <dbReference type="PIRSR" id="PIRSR601508-2"/>
    </source>
</evidence>
<evidence type="ECO:0000256" key="10">
    <source>
        <dbReference type="ARBA" id="ARBA00023170"/>
    </source>
</evidence>
<feature type="binding site" evidence="16">
    <location>
        <position position="472"/>
    </location>
    <ligand>
        <name>L-glutamate</name>
        <dbReference type="ChEBI" id="CHEBI:29985"/>
    </ligand>
</feature>
<feature type="binding site" evidence="16">
    <location>
        <position position="297"/>
    </location>
    <ligand>
        <name>L-glutamate</name>
        <dbReference type="ChEBI" id="CHEBI:29985"/>
    </ligand>
</feature>
<evidence type="ECO:0000256" key="18">
    <source>
        <dbReference type="PIRSR" id="PIRSR601508-3"/>
    </source>
</evidence>
<dbReference type="InterPro" id="IPR001320">
    <property type="entry name" value="Iontro_rcpt_C"/>
</dbReference>
<dbReference type="EMBL" id="MF385081">
    <property type="protein sequence ID" value="AWT23253.1"/>
    <property type="molecule type" value="mRNA"/>
</dbReference>
<evidence type="ECO:0000256" key="9">
    <source>
        <dbReference type="ARBA" id="ARBA00023136"/>
    </source>
</evidence>
<keyword evidence="13" id="KW-1071">Ligand-gated ion channel</keyword>
<keyword evidence="11" id="KW-0325">Glycoprotein</keyword>
<evidence type="ECO:0000313" key="22">
    <source>
        <dbReference type="EMBL" id="AWT23253.1"/>
    </source>
</evidence>
<keyword evidence="8" id="KW-0406">Ion transport</keyword>
<evidence type="ECO:0000256" key="15">
    <source>
        <dbReference type="ARBA" id="ARBA00034100"/>
    </source>
</evidence>
<dbReference type="Pfam" id="PF10613">
    <property type="entry name" value="Lig_chan-Glu_bd"/>
    <property type="match status" value="1"/>
</dbReference>
<feature type="binding site" evidence="16">
    <location>
        <position position="521"/>
    </location>
    <ligand>
        <name>L-glutamate</name>
        <dbReference type="ChEBI" id="CHEBI:29985"/>
    </ligand>
</feature>
<dbReference type="GO" id="GO:0038023">
    <property type="term" value="F:signaling receptor activity"/>
    <property type="evidence" value="ECO:0007669"/>
    <property type="project" value="InterPro"/>
</dbReference>
<dbReference type="SMART" id="SM00918">
    <property type="entry name" value="Lig_chan-Glu_bd"/>
    <property type="match status" value="1"/>
</dbReference>
<evidence type="ECO:0000256" key="19">
    <source>
        <dbReference type="SAM" id="Phobius"/>
    </source>
</evidence>
<keyword evidence="18" id="KW-1015">Disulfide bond</keyword>
<keyword evidence="7" id="KW-0770">Synapse</keyword>
<comment type="similarity">
    <text evidence="2">Belongs to the glutamate-gated ion channel (TC 1.A.10.1) family.</text>
</comment>
<feature type="transmembrane region" description="Helical" evidence="19">
    <location>
        <begin position="342"/>
        <end position="360"/>
    </location>
</feature>
<organism evidence="22">
    <name type="scientific">Hycleus cichorii</name>
    <dbReference type="NCBI Taxonomy" id="1270216"/>
    <lineage>
        <taxon>Eukaryota</taxon>
        <taxon>Metazoa</taxon>
        <taxon>Ecdysozoa</taxon>
        <taxon>Arthropoda</taxon>
        <taxon>Hexapoda</taxon>
        <taxon>Insecta</taxon>
        <taxon>Pterygota</taxon>
        <taxon>Neoptera</taxon>
        <taxon>Endopterygota</taxon>
        <taxon>Coleoptera</taxon>
        <taxon>Polyphaga</taxon>
        <taxon>Cucujiformia</taxon>
        <taxon>Meloidae</taxon>
        <taxon>Meloinae</taxon>
        <taxon>Hycleus</taxon>
    </lineage>
</organism>
<evidence type="ECO:0000256" key="13">
    <source>
        <dbReference type="ARBA" id="ARBA00023286"/>
    </source>
</evidence>
<dbReference type="InterPro" id="IPR001828">
    <property type="entry name" value="ANF_lig-bd_rcpt"/>
</dbReference>
<keyword evidence="5 19" id="KW-0812">Transmembrane</keyword>
<proteinExistence type="evidence at transcript level"/>
<dbReference type="InterPro" id="IPR001508">
    <property type="entry name" value="Iono_Glu_rcpt_met"/>
</dbReference>
<dbReference type="FunFam" id="1.10.287.70:FF:000105">
    <property type="entry name" value="Eye-enriched kainate receptor, isoform A"/>
    <property type="match status" value="1"/>
</dbReference>
<reference evidence="22" key="1">
    <citation type="submission" date="2017-06" db="EMBL/GenBank/DDBJ databases">
        <title>Comparative transcriptome analysis of chemosensory genes in two sister blister beetles provides insights into chemosensory adaptability.</title>
        <authorList>
            <person name="Wu Y."/>
            <person name="Chen X."/>
        </authorList>
    </citation>
    <scope>NUCLEOTIDE SEQUENCE</scope>
</reference>
<evidence type="ECO:0000256" key="16">
    <source>
        <dbReference type="PIRSR" id="PIRSR601508-1"/>
    </source>
</evidence>
<feature type="transmembrane region" description="Helical" evidence="19">
    <location>
        <begin position="417"/>
        <end position="438"/>
    </location>
</feature>
<feature type="binding site" evidence="16">
    <location>
        <position position="302"/>
    </location>
    <ligand>
        <name>L-glutamate</name>
        <dbReference type="ChEBI" id="CHEBI:29985"/>
    </ligand>
</feature>
<evidence type="ECO:0000256" key="8">
    <source>
        <dbReference type="ARBA" id="ARBA00023065"/>
    </source>
</evidence>
<dbReference type="AlphaFoldDB" id="A0A2U9NKR3"/>
<evidence type="ECO:0000256" key="6">
    <source>
        <dbReference type="ARBA" id="ARBA00022989"/>
    </source>
</evidence>
<keyword evidence="14" id="KW-0407">Ion channel</keyword>
<name>A0A2U9NKR3_9CUCU</name>
<dbReference type="SMART" id="SM00079">
    <property type="entry name" value="PBPe"/>
    <property type="match status" value="1"/>
</dbReference>
<evidence type="ECO:0000256" key="3">
    <source>
        <dbReference type="ARBA" id="ARBA00022448"/>
    </source>
</evidence>
<dbReference type="GO" id="GO:0015276">
    <property type="term" value="F:ligand-gated monoatomic ion channel activity"/>
    <property type="evidence" value="ECO:0007669"/>
    <property type="project" value="InterPro"/>
</dbReference>
<dbReference type="PRINTS" id="PR00177">
    <property type="entry name" value="NMDARECEPTOR"/>
</dbReference>
<dbReference type="Pfam" id="PF00060">
    <property type="entry name" value="Lig_chan"/>
    <property type="match status" value="1"/>
</dbReference>
<keyword evidence="3" id="KW-0813">Transport</keyword>
<dbReference type="Pfam" id="PF01094">
    <property type="entry name" value="ANF_receptor"/>
    <property type="match status" value="1"/>
</dbReference>
<evidence type="ECO:0000256" key="7">
    <source>
        <dbReference type="ARBA" id="ARBA00023018"/>
    </source>
</evidence>
<evidence type="ECO:0000256" key="12">
    <source>
        <dbReference type="ARBA" id="ARBA00023257"/>
    </source>
</evidence>
<dbReference type="SUPFAM" id="SSF81324">
    <property type="entry name" value="Voltage-gated potassium channels"/>
    <property type="match status" value="1"/>
</dbReference>
<keyword evidence="4" id="KW-1003">Cell membrane</keyword>
<evidence type="ECO:0000256" key="5">
    <source>
        <dbReference type="ARBA" id="ARBA00022692"/>
    </source>
</evidence>
<feature type="domain" description="Ionotropic glutamate receptor L-glutamate and glycine-binding" evidence="21">
    <location>
        <begin position="221"/>
        <end position="286"/>
    </location>
</feature>
<dbReference type="GO" id="GO:0045211">
    <property type="term" value="C:postsynaptic membrane"/>
    <property type="evidence" value="ECO:0007669"/>
    <property type="project" value="UniProtKB-SubCell"/>
</dbReference>
<evidence type="ECO:0000256" key="11">
    <source>
        <dbReference type="ARBA" id="ARBA00023180"/>
    </source>
</evidence>
<feature type="domain" description="Ionotropic glutamate receptor C-terminal" evidence="20">
    <location>
        <begin position="211"/>
        <end position="584"/>
    </location>
</feature>
<dbReference type="InterPro" id="IPR028082">
    <property type="entry name" value="Peripla_BP_I"/>
</dbReference>
<dbReference type="PANTHER" id="PTHR18966">
    <property type="entry name" value="IONOTROPIC GLUTAMATE RECEPTOR"/>
    <property type="match status" value="1"/>
</dbReference>
<keyword evidence="10" id="KW-0675">Receptor</keyword>
<keyword evidence="9 19" id="KW-0472">Membrane</keyword>
<protein>
    <submittedName>
        <fullName evidence="22">IR21</fullName>
    </submittedName>
</protein>
<comment type="subcellular location">
    <subcellularLocation>
        <location evidence="1">Cell membrane</location>
        <topology evidence="1">Multi-pass membrane protein</topology>
    </subcellularLocation>
    <subcellularLocation>
        <location evidence="15">Postsynaptic cell membrane</location>
    </subcellularLocation>
</comment>
<dbReference type="FunFam" id="3.40.190.10:FF:000061">
    <property type="entry name" value="Glutamate receptor, ionotropic kainate"/>
    <property type="match status" value="1"/>
</dbReference>
<evidence type="ECO:0000256" key="1">
    <source>
        <dbReference type="ARBA" id="ARBA00004651"/>
    </source>
</evidence>
<dbReference type="InterPro" id="IPR019594">
    <property type="entry name" value="Glu/Gly-bd"/>
</dbReference>
<feature type="disulfide bond" evidence="18">
    <location>
        <begin position="533"/>
        <end position="591"/>
    </location>
</feature>
<feature type="transmembrane region" description="Helical" evidence="19">
    <location>
        <begin position="611"/>
        <end position="632"/>
    </location>
</feature>
<dbReference type="SUPFAM" id="SSF53822">
    <property type="entry name" value="Periplasmic binding protein-like I"/>
    <property type="match status" value="1"/>
</dbReference>